<evidence type="ECO:0000313" key="3">
    <source>
        <dbReference type="EMBL" id="AHX83017.1"/>
    </source>
</evidence>
<accession>A0A088CAK2</accession>
<dbReference type="RefSeq" id="YP_009072367.1">
    <property type="nucleotide sequence ID" value="NC_025200.1"/>
</dbReference>
<evidence type="ECO:0000256" key="1">
    <source>
        <dbReference type="SAM" id="MobiDB-lite"/>
    </source>
</evidence>
<keyword evidence="3" id="KW-0496">Mitochondrion</keyword>
<feature type="transmembrane region" description="Helical" evidence="2">
    <location>
        <begin position="46"/>
        <end position="67"/>
    </location>
</feature>
<keyword evidence="2" id="KW-0812">Transmembrane</keyword>
<dbReference type="AlphaFoldDB" id="A0A088CAK2"/>
<gene>
    <name evidence="3" type="ORF">SBORM_0050</name>
</gene>
<reference evidence="3" key="1">
    <citation type="journal article" date="2014" name="PLoS ONE">
        <title>The 203 kbp Mitochondrial Genome of the Phytopathogenic Fungus Sclerotinia borealis Reveals Multiple Invasions of Introns and Genomic Duplications.</title>
        <authorList>
            <person name="Mardanov A.V."/>
            <person name="Beletsky A.V."/>
            <person name="Kadnikov V.V."/>
            <person name="Ignatov A.N."/>
            <person name="Ravin N.V."/>
        </authorList>
    </citation>
    <scope>NUCLEOTIDE SEQUENCE</scope>
    <source>
        <strain evidence="3">F-4128</strain>
    </source>
</reference>
<dbReference type="GeneID" id="20498005"/>
<keyword evidence="2" id="KW-0472">Membrane</keyword>
<proteinExistence type="predicted"/>
<geneLocation type="mitochondrion" evidence="3"/>
<feature type="transmembrane region" description="Helical" evidence="2">
    <location>
        <begin position="79"/>
        <end position="99"/>
    </location>
</feature>
<feature type="compositionally biased region" description="Low complexity" evidence="1">
    <location>
        <begin position="157"/>
        <end position="180"/>
    </location>
</feature>
<protein>
    <submittedName>
        <fullName evidence="3">Uncharacterized protein</fullName>
    </submittedName>
</protein>
<evidence type="ECO:0000256" key="2">
    <source>
        <dbReference type="SAM" id="Phobius"/>
    </source>
</evidence>
<feature type="transmembrane region" description="Helical" evidence="2">
    <location>
        <begin position="9"/>
        <end position="26"/>
    </location>
</feature>
<feature type="transmembrane region" description="Helical" evidence="2">
    <location>
        <begin position="111"/>
        <end position="130"/>
    </location>
</feature>
<name>A0A088CAK2_9HELO</name>
<feature type="region of interest" description="Disordered" evidence="1">
    <location>
        <begin position="157"/>
        <end position="207"/>
    </location>
</feature>
<dbReference type="EMBL" id="KJ434027">
    <property type="protein sequence ID" value="AHX83017.1"/>
    <property type="molecule type" value="Genomic_DNA"/>
</dbReference>
<organism evidence="3">
    <name type="scientific">Sclerotinia borealis</name>
    <dbReference type="NCBI Taxonomy" id="77105"/>
    <lineage>
        <taxon>Eukaryota</taxon>
        <taxon>Fungi</taxon>
        <taxon>Dikarya</taxon>
        <taxon>Ascomycota</taxon>
        <taxon>Pezizomycotina</taxon>
        <taxon>Leotiomycetes</taxon>
        <taxon>Helotiales</taxon>
        <taxon>Sclerotiniaceae</taxon>
        <taxon>Sclerotinia</taxon>
    </lineage>
</organism>
<sequence length="292" mass="33547">MEKYNNKSLLMLINNIIWGWICWTTFRSYAIKYPIRFHIQYNDKWSNLFLLGFSTFSFYFCFLGSWVRCCFYTSTSVRGFVFKLYTGCLGFTFNLYLFIYNCIITFFRYSWVIPIIIFIFNIIITILFSLDLHMMCNAFLGEYLNMLSINDMLNPESSSDNNPGGNHSGSDGNHSGPSGNNSGGNGPDSGKSVPEADSEDVRSSVESKFRIQHDYNKNVSISIRPDVYSHEGAGRLNQGEIDYLHRNVHLNPAWHYSMARGKILRRIGVKAATGVIKVTTTDIRYMSRFPNK</sequence>
<keyword evidence="2" id="KW-1133">Transmembrane helix</keyword>